<keyword evidence="7" id="KW-0255">Endonuclease</keyword>
<evidence type="ECO:0000256" key="4">
    <source>
        <dbReference type="SAM" id="MobiDB-lite"/>
    </source>
</evidence>
<dbReference type="PANTHER" id="PTHR21227">
    <property type="entry name" value="TRNA-SPLICING ENDONUCLEASE SUBUNIT SEN2"/>
    <property type="match status" value="1"/>
</dbReference>
<evidence type="ECO:0000259" key="5">
    <source>
        <dbReference type="Pfam" id="PF01974"/>
    </source>
</evidence>
<keyword evidence="7" id="KW-0378">Hydrolase</keyword>
<feature type="domain" description="tRNA intron endonuclease N-terminal" evidence="6">
    <location>
        <begin position="47"/>
        <end position="110"/>
    </location>
</feature>
<protein>
    <recommendedName>
        <fullName evidence="2">tRNA-intron lyase</fullName>
        <ecNumber evidence="2">4.6.1.16</ecNumber>
    </recommendedName>
</protein>
<comment type="caution">
    <text evidence="7">The sequence shown here is derived from an EMBL/GenBank/DDBJ whole genome shotgun (WGS) entry which is preliminary data.</text>
</comment>
<name>A0AAX6IEE7_IRIPA</name>
<evidence type="ECO:0000256" key="3">
    <source>
        <dbReference type="ARBA" id="ARBA00034031"/>
    </source>
</evidence>
<dbReference type="GO" id="GO:0003676">
    <property type="term" value="F:nucleic acid binding"/>
    <property type="evidence" value="ECO:0007669"/>
    <property type="project" value="InterPro"/>
</dbReference>
<dbReference type="GO" id="GO:0000214">
    <property type="term" value="C:tRNA-intron endonuclease complex"/>
    <property type="evidence" value="ECO:0007669"/>
    <property type="project" value="TreeGrafter"/>
</dbReference>
<evidence type="ECO:0000313" key="7">
    <source>
        <dbReference type="EMBL" id="KAJ6851629.1"/>
    </source>
</evidence>
<dbReference type="PANTHER" id="PTHR21227:SF0">
    <property type="entry name" value="TRNA-SPLICING ENDONUCLEASE SUBUNIT SEN2"/>
    <property type="match status" value="1"/>
</dbReference>
<dbReference type="SUPFAM" id="SSF53032">
    <property type="entry name" value="tRNA-intron endonuclease catalytic domain-like"/>
    <property type="match status" value="1"/>
</dbReference>
<dbReference type="EMBL" id="JANAVB010002199">
    <property type="protein sequence ID" value="KAJ6851629.1"/>
    <property type="molecule type" value="Genomic_DNA"/>
</dbReference>
<dbReference type="InterPro" id="IPR006676">
    <property type="entry name" value="tRNA_splic"/>
</dbReference>
<dbReference type="InterPro" id="IPR006678">
    <property type="entry name" value="tRNA_intron_Endonuc_N"/>
</dbReference>
<organism evidence="7 8">
    <name type="scientific">Iris pallida</name>
    <name type="common">Sweet iris</name>
    <dbReference type="NCBI Taxonomy" id="29817"/>
    <lineage>
        <taxon>Eukaryota</taxon>
        <taxon>Viridiplantae</taxon>
        <taxon>Streptophyta</taxon>
        <taxon>Embryophyta</taxon>
        <taxon>Tracheophyta</taxon>
        <taxon>Spermatophyta</taxon>
        <taxon>Magnoliopsida</taxon>
        <taxon>Liliopsida</taxon>
        <taxon>Asparagales</taxon>
        <taxon>Iridaceae</taxon>
        <taxon>Iridoideae</taxon>
        <taxon>Irideae</taxon>
        <taxon>Iris</taxon>
    </lineage>
</organism>
<sequence>MESTRWKGNTSAAIATSNPMSEIITRLQAYMSQSKAQAMLSCRDEAALLEATPELTDLLCRSCFGREITTTEKDKQWFQLGPEEAFYLHHSLKCFTITDTEDKHHTMSTSELWGYFVSRRPGFPEMYKAYEHLRAKNWVVRSGTQYGADFVAYRHHPALVHSEYAVLVLSEGSENARLRVWSDLQCSLRVSGSVAKTLLVLSVNKNGSDVVGPLCLEQFSIEERVIVRWVPEQCREEEPKGNISPTEPKGSVSPTDQADVEGECL</sequence>
<reference evidence="7" key="2">
    <citation type="submission" date="2023-04" db="EMBL/GenBank/DDBJ databases">
        <authorList>
            <person name="Bruccoleri R.E."/>
            <person name="Oakeley E.J."/>
            <person name="Faust A.-M."/>
            <person name="Dessus-Babus S."/>
            <person name="Altorfer M."/>
            <person name="Burckhardt D."/>
            <person name="Oertli M."/>
            <person name="Naumann U."/>
            <person name="Petersen F."/>
            <person name="Wong J."/>
        </authorList>
    </citation>
    <scope>NUCLEOTIDE SEQUENCE</scope>
    <source>
        <strain evidence="7">GSM-AAB239-AS_SAM_17_03QT</strain>
        <tissue evidence="7">Leaf</tissue>
    </source>
</reference>
<evidence type="ECO:0000259" key="6">
    <source>
        <dbReference type="Pfam" id="PF02778"/>
    </source>
</evidence>
<dbReference type="InterPro" id="IPR011856">
    <property type="entry name" value="tRNA_endonuc-like_dom_sf"/>
</dbReference>
<comment type="similarity">
    <text evidence="1">Belongs to the tRNA-intron endonuclease family.</text>
</comment>
<evidence type="ECO:0000256" key="2">
    <source>
        <dbReference type="ARBA" id="ARBA00012573"/>
    </source>
</evidence>
<dbReference type="Pfam" id="PF02778">
    <property type="entry name" value="tRNA_int_endo_N"/>
    <property type="match status" value="1"/>
</dbReference>
<dbReference type="Pfam" id="PF01974">
    <property type="entry name" value="tRNA_int_endo"/>
    <property type="match status" value="1"/>
</dbReference>
<dbReference type="Gene3D" id="3.40.1350.10">
    <property type="match status" value="1"/>
</dbReference>
<dbReference type="AlphaFoldDB" id="A0AAX6IEE7"/>
<feature type="region of interest" description="Disordered" evidence="4">
    <location>
        <begin position="236"/>
        <end position="265"/>
    </location>
</feature>
<dbReference type="GO" id="GO:0000213">
    <property type="term" value="F:tRNA-intron lyase activity"/>
    <property type="evidence" value="ECO:0007669"/>
    <property type="project" value="UniProtKB-EC"/>
</dbReference>
<dbReference type="FunFam" id="3.40.1350.10:FF:000005">
    <property type="entry name" value="tRNA-splicing endonuclease subunit Sen2-1"/>
    <property type="match status" value="1"/>
</dbReference>
<evidence type="ECO:0000313" key="8">
    <source>
        <dbReference type="Proteomes" id="UP001140949"/>
    </source>
</evidence>
<dbReference type="InterPro" id="IPR036167">
    <property type="entry name" value="tRNA_intron_Endo_cat-like_sf"/>
</dbReference>
<keyword evidence="7" id="KW-0540">Nuclease</keyword>
<feature type="domain" description="tRNA intron endonuclease catalytic" evidence="5">
    <location>
        <begin position="123"/>
        <end position="208"/>
    </location>
</feature>
<dbReference type="Proteomes" id="UP001140949">
    <property type="component" value="Unassembled WGS sequence"/>
</dbReference>
<proteinExistence type="inferred from homology"/>
<dbReference type="EC" id="4.6.1.16" evidence="2"/>
<keyword evidence="8" id="KW-1185">Reference proteome</keyword>
<reference evidence="7" key="1">
    <citation type="journal article" date="2023" name="GigaByte">
        <title>Genome assembly of the bearded iris, Iris pallida Lam.</title>
        <authorList>
            <person name="Bruccoleri R.E."/>
            <person name="Oakeley E.J."/>
            <person name="Faust A.M.E."/>
            <person name="Altorfer M."/>
            <person name="Dessus-Babus S."/>
            <person name="Burckhardt D."/>
            <person name="Oertli M."/>
            <person name="Naumann U."/>
            <person name="Petersen F."/>
            <person name="Wong J."/>
        </authorList>
    </citation>
    <scope>NUCLEOTIDE SEQUENCE</scope>
    <source>
        <strain evidence="7">GSM-AAB239-AS_SAM_17_03QT</strain>
    </source>
</reference>
<dbReference type="GO" id="GO:0000379">
    <property type="term" value="P:tRNA-type intron splice site recognition and cleavage"/>
    <property type="evidence" value="ECO:0007669"/>
    <property type="project" value="TreeGrafter"/>
</dbReference>
<evidence type="ECO:0000256" key="1">
    <source>
        <dbReference type="ARBA" id="ARBA00008078"/>
    </source>
</evidence>
<comment type="catalytic activity">
    <reaction evidence="3">
        <text>pretRNA = a 3'-half-tRNA molecule with a 5'-OH end + a 5'-half-tRNA molecule with a 2',3'-cyclic phosphate end + an intron with a 2',3'-cyclic phosphate and a 5'-hydroxyl terminus.</text>
        <dbReference type="EC" id="4.6.1.16"/>
    </reaction>
</comment>
<accession>A0AAX6IEE7</accession>
<dbReference type="CDD" id="cd22363">
    <property type="entry name" value="tRNA-intron_lyase_C"/>
    <property type="match status" value="1"/>
</dbReference>
<dbReference type="InterPro" id="IPR006677">
    <property type="entry name" value="tRNA_intron_Endonuc_cat-like"/>
</dbReference>
<gene>
    <name evidence="7" type="ORF">M6B38_259970</name>
</gene>
<dbReference type="GO" id="GO:0005737">
    <property type="term" value="C:cytoplasm"/>
    <property type="evidence" value="ECO:0007669"/>
    <property type="project" value="TreeGrafter"/>
</dbReference>